<proteinExistence type="predicted"/>
<dbReference type="OrthoDB" id="49590at2157"/>
<dbReference type="AlphaFoldDB" id="A0A3R7GHN8"/>
<dbReference type="PRINTS" id="PR01874">
    <property type="entry name" value="DNAREPAIRADA"/>
</dbReference>
<dbReference type="InterPro" id="IPR027417">
    <property type="entry name" value="P-loop_NTPase"/>
</dbReference>
<dbReference type="GO" id="GO:0005524">
    <property type="term" value="F:ATP binding"/>
    <property type="evidence" value="ECO:0007669"/>
    <property type="project" value="UniProtKB-KW"/>
</dbReference>
<dbReference type="InterPro" id="IPR010624">
    <property type="entry name" value="KaiC_dom"/>
</dbReference>
<evidence type="ECO:0000259" key="3">
    <source>
        <dbReference type="PROSITE" id="PS51146"/>
    </source>
</evidence>
<keyword evidence="1" id="KW-0547">Nucleotide-binding</keyword>
<evidence type="ECO:0000313" key="4">
    <source>
        <dbReference type="EMBL" id="RKD94644.1"/>
    </source>
</evidence>
<keyword evidence="5" id="KW-1185">Reference proteome</keyword>
<dbReference type="PANTHER" id="PTHR43637">
    <property type="entry name" value="UPF0273 PROTEIN TM_0370"/>
    <property type="match status" value="1"/>
</dbReference>
<keyword evidence="2" id="KW-0067">ATP-binding</keyword>
<comment type="caution">
    <text evidence="4">The sequence shown here is derived from an EMBL/GenBank/DDBJ whole genome shotgun (WGS) entry which is preliminary data.</text>
</comment>
<reference evidence="4 5" key="1">
    <citation type="submission" date="2018-09" db="EMBL/GenBank/DDBJ databases">
        <title>Genomic Encyclopedia of Archaeal and Bacterial Type Strains, Phase II (KMG-II): from individual species to whole genera.</title>
        <authorList>
            <person name="Goeker M."/>
        </authorList>
    </citation>
    <scope>NUCLEOTIDE SEQUENCE [LARGE SCALE GENOMIC DNA]</scope>
    <source>
        <strain evidence="4 5">DSM 13151</strain>
    </source>
</reference>
<dbReference type="PANTHER" id="PTHR43637:SF1">
    <property type="entry name" value="UPF0273 PROTEIN TM_0370"/>
    <property type="match status" value="1"/>
</dbReference>
<name>A0A3R7GHN8_9EURY</name>
<dbReference type="SUPFAM" id="SSF52540">
    <property type="entry name" value="P-loop containing nucleoside triphosphate hydrolases"/>
    <property type="match status" value="1"/>
</dbReference>
<organism evidence="4 5">
    <name type="scientific">Halopiger aswanensis</name>
    <dbReference type="NCBI Taxonomy" id="148449"/>
    <lineage>
        <taxon>Archaea</taxon>
        <taxon>Methanobacteriati</taxon>
        <taxon>Methanobacteriota</taxon>
        <taxon>Stenosarchaea group</taxon>
        <taxon>Halobacteria</taxon>
        <taxon>Halobacteriales</taxon>
        <taxon>Natrialbaceae</taxon>
        <taxon>Halopiger</taxon>
    </lineage>
</organism>
<dbReference type="InterPro" id="IPR014774">
    <property type="entry name" value="KaiC-like_dom"/>
</dbReference>
<evidence type="ECO:0000256" key="2">
    <source>
        <dbReference type="ARBA" id="ARBA00022840"/>
    </source>
</evidence>
<feature type="domain" description="KaiC" evidence="3">
    <location>
        <begin position="1"/>
        <end position="237"/>
    </location>
</feature>
<dbReference type="Pfam" id="PF06745">
    <property type="entry name" value="ATPase"/>
    <property type="match status" value="1"/>
</dbReference>
<dbReference type="EMBL" id="RAPO01000002">
    <property type="protein sequence ID" value="RKD94644.1"/>
    <property type="molecule type" value="Genomic_DNA"/>
</dbReference>
<dbReference type="PROSITE" id="PS51146">
    <property type="entry name" value="KAIC"/>
    <property type="match status" value="1"/>
</dbReference>
<sequence>MRLSTGVPGFDELVDGGLLRDRLYIVSGPPGSGKTTFCSQFLTKGVFEGETALYVSMHESEQELVSDMTNFEFGFDKAVSSGQMKFMDVFESETKRFFASSSGRGSSDGPGSVENLSNKLVSFIESKGIDRIVIDSTMLLEYYFSDEVGDLVTFLTKLKRADATVLLISEMTDPTSYSDGHYLSHGVIFMHNYLESGGMTRGVQIIKMRGTEIDCDIRPIEFTERGLRVDPNEKIQS</sequence>
<dbReference type="Gene3D" id="3.40.50.300">
    <property type="entry name" value="P-loop containing nucleotide triphosphate hydrolases"/>
    <property type="match status" value="1"/>
</dbReference>
<gene>
    <name evidence="4" type="ORF">ATJ93_1480</name>
</gene>
<accession>A0A3R7GHN8</accession>
<evidence type="ECO:0000256" key="1">
    <source>
        <dbReference type="ARBA" id="ARBA00022741"/>
    </source>
</evidence>
<dbReference type="Proteomes" id="UP000283805">
    <property type="component" value="Unassembled WGS sequence"/>
</dbReference>
<dbReference type="RefSeq" id="WP_120243978.1">
    <property type="nucleotide sequence ID" value="NZ_RAPO01000002.1"/>
</dbReference>
<evidence type="ECO:0000313" key="5">
    <source>
        <dbReference type="Proteomes" id="UP000283805"/>
    </source>
</evidence>
<protein>
    <submittedName>
        <fullName evidence="4">KaiC/GvpD/RAD55 family RecA-like ATPase</fullName>
    </submittedName>
</protein>